<dbReference type="EMBL" id="OW152823">
    <property type="protein sequence ID" value="CAH2040021.1"/>
    <property type="molecule type" value="Genomic_DNA"/>
</dbReference>
<gene>
    <name evidence="1" type="ORF">IPOD504_LOCUS2209</name>
</gene>
<protein>
    <submittedName>
        <fullName evidence="1">Uncharacterized protein</fullName>
    </submittedName>
</protein>
<accession>A0ABN8HT01</accession>
<keyword evidence="2" id="KW-1185">Reference proteome</keyword>
<evidence type="ECO:0000313" key="2">
    <source>
        <dbReference type="Proteomes" id="UP000837857"/>
    </source>
</evidence>
<reference evidence="1" key="1">
    <citation type="submission" date="2022-03" db="EMBL/GenBank/DDBJ databases">
        <authorList>
            <person name="Martin H S."/>
        </authorList>
    </citation>
    <scope>NUCLEOTIDE SEQUENCE</scope>
</reference>
<sequence>MSLTYFAQEDFVNGIELAGPRGEGRGGPERERRPLLARYLAPRQLVVSTAPTEKHARLSLESAGTRIIRIAFCTNFSTVCVGPIARIVLVIRGSVIS</sequence>
<proteinExistence type="predicted"/>
<organism evidence="1 2">
    <name type="scientific">Iphiclides podalirius</name>
    <name type="common">scarce swallowtail</name>
    <dbReference type="NCBI Taxonomy" id="110791"/>
    <lineage>
        <taxon>Eukaryota</taxon>
        <taxon>Metazoa</taxon>
        <taxon>Ecdysozoa</taxon>
        <taxon>Arthropoda</taxon>
        <taxon>Hexapoda</taxon>
        <taxon>Insecta</taxon>
        <taxon>Pterygota</taxon>
        <taxon>Neoptera</taxon>
        <taxon>Endopterygota</taxon>
        <taxon>Lepidoptera</taxon>
        <taxon>Glossata</taxon>
        <taxon>Ditrysia</taxon>
        <taxon>Papilionoidea</taxon>
        <taxon>Papilionidae</taxon>
        <taxon>Papilioninae</taxon>
        <taxon>Iphiclides</taxon>
    </lineage>
</organism>
<dbReference type="Proteomes" id="UP000837857">
    <property type="component" value="Chromosome 11"/>
</dbReference>
<name>A0ABN8HT01_9NEOP</name>
<evidence type="ECO:0000313" key="1">
    <source>
        <dbReference type="EMBL" id="CAH2040021.1"/>
    </source>
</evidence>
<feature type="non-terminal residue" evidence="1">
    <location>
        <position position="1"/>
    </location>
</feature>